<feature type="transmembrane region" description="Helical" evidence="6">
    <location>
        <begin position="506"/>
        <end position="525"/>
    </location>
</feature>
<dbReference type="InterPro" id="IPR004843">
    <property type="entry name" value="Calcineurin-like_PHP"/>
</dbReference>
<dbReference type="Gene3D" id="3.60.21.10">
    <property type="match status" value="1"/>
</dbReference>
<feature type="region of interest" description="Disordered" evidence="5">
    <location>
        <begin position="405"/>
        <end position="429"/>
    </location>
</feature>
<evidence type="ECO:0000313" key="9">
    <source>
        <dbReference type="Proteomes" id="UP000030669"/>
    </source>
</evidence>
<dbReference type="PANTHER" id="PTHR13315:SF4">
    <property type="entry name" value="METALLOPHOSPHOESTERASE, ISOFORM E"/>
    <property type="match status" value="1"/>
</dbReference>
<dbReference type="OrthoDB" id="5977743at2759"/>
<evidence type="ECO:0000256" key="3">
    <source>
        <dbReference type="ARBA" id="ARBA00022989"/>
    </source>
</evidence>
<keyword evidence="9" id="KW-1185">Reference proteome</keyword>
<feature type="compositionally biased region" description="Basic residues" evidence="5">
    <location>
        <begin position="405"/>
        <end position="416"/>
    </location>
</feature>
<dbReference type="SUPFAM" id="SSF56300">
    <property type="entry name" value="Metallo-dependent phosphatases"/>
    <property type="match status" value="1"/>
</dbReference>
<evidence type="ECO:0000256" key="2">
    <source>
        <dbReference type="ARBA" id="ARBA00022692"/>
    </source>
</evidence>
<reference evidence="8 9" key="1">
    <citation type="journal article" date="2012" name="Science">
        <title>The Paleozoic origin of enzymatic lignin decomposition reconstructed from 31 fungal genomes.</title>
        <authorList>
            <person name="Floudas D."/>
            <person name="Binder M."/>
            <person name="Riley R."/>
            <person name="Barry K."/>
            <person name="Blanchette R.A."/>
            <person name="Henrissat B."/>
            <person name="Martinez A.T."/>
            <person name="Otillar R."/>
            <person name="Spatafora J.W."/>
            <person name="Yadav J.S."/>
            <person name="Aerts A."/>
            <person name="Benoit I."/>
            <person name="Boyd A."/>
            <person name="Carlson A."/>
            <person name="Copeland A."/>
            <person name="Coutinho P.M."/>
            <person name="de Vries R.P."/>
            <person name="Ferreira P."/>
            <person name="Findley K."/>
            <person name="Foster B."/>
            <person name="Gaskell J."/>
            <person name="Glotzer D."/>
            <person name="Gorecki P."/>
            <person name="Heitman J."/>
            <person name="Hesse C."/>
            <person name="Hori C."/>
            <person name="Igarashi K."/>
            <person name="Jurgens J.A."/>
            <person name="Kallen N."/>
            <person name="Kersten P."/>
            <person name="Kohler A."/>
            <person name="Kuees U."/>
            <person name="Kumar T.K.A."/>
            <person name="Kuo A."/>
            <person name="LaButti K."/>
            <person name="Larrondo L.F."/>
            <person name="Lindquist E."/>
            <person name="Ling A."/>
            <person name="Lombard V."/>
            <person name="Lucas S."/>
            <person name="Lundell T."/>
            <person name="Martin R."/>
            <person name="McLaughlin D.J."/>
            <person name="Morgenstern I."/>
            <person name="Morin E."/>
            <person name="Murat C."/>
            <person name="Nagy L.G."/>
            <person name="Nolan M."/>
            <person name="Ohm R.A."/>
            <person name="Patyshakuliyeva A."/>
            <person name="Rokas A."/>
            <person name="Ruiz-Duenas F.J."/>
            <person name="Sabat G."/>
            <person name="Salamov A."/>
            <person name="Samejima M."/>
            <person name="Schmutz J."/>
            <person name="Slot J.C."/>
            <person name="St John F."/>
            <person name="Stenlid J."/>
            <person name="Sun H."/>
            <person name="Sun S."/>
            <person name="Syed K."/>
            <person name="Tsang A."/>
            <person name="Wiebenga A."/>
            <person name="Young D."/>
            <person name="Pisabarro A."/>
            <person name="Eastwood D.C."/>
            <person name="Martin F."/>
            <person name="Cullen D."/>
            <person name="Grigoriev I.V."/>
            <person name="Hibbett D.S."/>
        </authorList>
    </citation>
    <scope>NUCLEOTIDE SEQUENCE [LARGE SCALE GENOMIC DNA]</scope>
    <source>
        <strain evidence="8 9">ATCC 11539</strain>
    </source>
</reference>
<protein>
    <submittedName>
        <fullName evidence="8">Metallo-dependent phosphatase</fullName>
    </submittedName>
</protein>
<keyword evidence="2 6" id="KW-0812">Transmembrane</keyword>
<feature type="domain" description="Calcineurin-like phosphoesterase" evidence="7">
    <location>
        <begin position="63"/>
        <end position="257"/>
    </location>
</feature>
<comment type="subcellular location">
    <subcellularLocation>
        <location evidence="1">Membrane</location>
        <topology evidence="1">Multi-pass membrane protein</topology>
    </subcellularLocation>
</comment>
<dbReference type="GO" id="GO:0016787">
    <property type="term" value="F:hydrolase activity"/>
    <property type="evidence" value="ECO:0007669"/>
    <property type="project" value="InterPro"/>
</dbReference>
<evidence type="ECO:0000256" key="5">
    <source>
        <dbReference type="SAM" id="MobiDB-lite"/>
    </source>
</evidence>
<feature type="transmembrane region" description="Helical" evidence="6">
    <location>
        <begin position="375"/>
        <end position="396"/>
    </location>
</feature>
<sequence>MAVMTYNASKTVTRPVLVNGMRACWVLVILWCELGTFSWSLRDCAWPDALLSTRSAAVQPEHVLVIADPQILDHRSYPGRNFLLTRLSQFIVDWNIRKSWRVTTKLRPDAVVFLGDMMDGGRFDMPASEYEAYFARFKSTFKLPGTVPVYYLPGNHDIDLGESEYFSKYARDRFVTHFGPLNQQVSRGNHTLVLLDTPSLVNEDRNRAELGMSYDQWTATPGGTAQFVQYLRPDHHKNGIVMFTHIPLHRPDGSSCGPLRESGTIRRGSGFGYQNTLSESATRFLLDHVQPMLTLSGDDHDYCEYTHTLVPSESRSSERAHVREVTVKSFSMAMGVRRPGFQLLSLAAPKRNNAYSSAPKGETVADRPCLLPDQLGIYLSVYVPLLVLSLLVLLLFRLFRPDDHHRHHSSSTHRRSNSISQHRNSDDVRLADEDESEAYLLPTVRGPNGSAPTFPAHPPRSHQRDLSFTFTLGGQHRRLRVPLVCLGMRRDMRGERGMVRAFAQDVVDVAWPPLLLFMLLAVWMFR</sequence>
<dbReference type="InterPro" id="IPR033308">
    <property type="entry name" value="PGAP5/Cdc1/Ted1"/>
</dbReference>
<proteinExistence type="predicted"/>
<dbReference type="GO" id="GO:0006506">
    <property type="term" value="P:GPI anchor biosynthetic process"/>
    <property type="evidence" value="ECO:0007669"/>
    <property type="project" value="InterPro"/>
</dbReference>
<keyword evidence="4 6" id="KW-0472">Membrane</keyword>
<dbReference type="EMBL" id="KB469299">
    <property type="protein sequence ID" value="EPQ57339.1"/>
    <property type="molecule type" value="Genomic_DNA"/>
</dbReference>
<dbReference type="Proteomes" id="UP000030669">
    <property type="component" value="Unassembled WGS sequence"/>
</dbReference>
<dbReference type="RefSeq" id="XP_007864453.1">
    <property type="nucleotide sequence ID" value="XM_007866262.1"/>
</dbReference>
<evidence type="ECO:0000313" key="8">
    <source>
        <dbReference type="EMBL" id="EPQ57339.1"/>
    </source>
</evidence>
<dbReference type="GO" id="GO:0005783">
    <property type="term" value="C:endoplasmic reticulum"/>
    <property type="evidence" value="ECO:0007669"/>
    <property type="project" value="TreeGrafter"/>
</dbReference>
<dbReference type="Pfam" id="PF00149">
    <property type="entry name" value="Metallophos"/>
    <property type="match status" value="1"/>
</dbReference>
<dbReference type="GO" id="GO:0016020">
    <property type="term" value="C:membrane"/>
    <property type="evidence" value="ECO:0007669"/>
    <property type="project" value="UniProtKB-SubCell"/>
</dbReference>
<gene>
    <name evidence="8" type="ORF">GLOTRDRAFT_74063</name>
</gene>
<name>S7RVP3_GLOTA</name>
<dbReference type="OMA" id="LHCMKYP"/>
<evidence type="ECO:0000256" key="1">
    <source>
        <dbReference type="ARBA" id="ARBA00004141"/>
    </source>
</evidence>
<evidence type="ECO:0000259" key="7">
    <source>
        <dbReference type="Pfam" id="PF00149"/>
    </source>
</evidence>
<dbReference type="eggNOG" id="KOG3662">
    <property type="taxonomic scope" value="Eukaryota"/>
</dbReference>
<dbReference type="KEGG" id="gtr:GLOTRDRAFT_74063"/>
<keyword evidence="3 6" id="KW-1133">Transmembrane helix</keyword>
<dbReference type="PANTHER" id="PTHR13315">
    <property type="entry name" value="METALLO PHOSPHOESTERASE RELATED"/>
    <property type="match status" value="1"/>
</dbReference>
<organism evidence="8 9">
    <name type="scientific">Gloeophyllum trabeum (strain ATCC 11539 / FP-39264 / Madison 617)</name>
    <name type="common">Brown rot fungus</name>
    <dbReference type="NCBI Taxonomy" id="670483"/>
    <lineage>
        <taxon>Eukaryota</taxon>
        <taxon>Fungi</taxon>
        <taxon>Dikarya</taxon>
        <taxon>Basidiomycota</taxon>
        <taxon>Agaricomycotina</taxon>
        <taxon>Agaricomycetes</taxon>
        <taxon>Gloeophyllales</taxon>
        <taxon>Gloeophyllaceae</taxon>
        <taxon>Gloeophyllum</taxon>
    </lineage>
</organism>
<dbReference type="STRING" id="670483.S7RVP3"/>
<dbReference type="AlphaFoldDB" id="S7RVP3"/>
<dbReference type="InterPro" id="IPR029052">
    <property type="entry name" value="Metallo-depent_PP-like"/>
</dbReference>
<evidence type="ECO:0000256" key="4">
    <source>
        <dbReference type="ARBA" id="ARBA00023136"/>
    </source>
</evidence>
<evidence type="ECO:0000256" key="6">
    <source>
        <dbReference type="SAM" id="Phobius"/>
    </source>
</evidence>
<accession>S7RVP3</accession>
<dbReference type="HOGENOM" id="CLU_011607_4_1_1"/>
<dbReference type="GeneID" id="19308398"/>